<dbReference type="Gene3D" id="1.20.140.10">
    <property type="entry name" value="Butyryl-CoA Dehydrogenase, subunit A, domain 3"/>
    <property type="match status" value="1"/>
</dbReference>
<feature type="domain" description="Acyl-CoA oxidase/dehydrogenase middle" evidence="12">
    <location>
        <begin position="163"/>
        <end position="271"/>
    </location>
</feature>
<dbReference type="Pfam" id="PF02771">
    <property type="entry name" value="Acyl-CoA_dh_N"/>
    <property type="match status" value="1"/>
</dbReference>
<dbReference type="RefSeq" id="WP_130414486.1">
    <property type="nucleotide sequence ID" value="NZ_SHKX01000013.1"/>
</dbReference>
<dbReference type="GO" id="GO:0050660">
    <property type="term" value="F:flavin adenine dinucleotide binding"/>
    <property type="evidence" value="ECO:0007669"/>
    <property type="project" value="InterPro"/>
</dbReference>
<dbReference type="InterPro" id="IPR009100">
    <property type="entry name" value="AcylCoA_DH/oxidase_NM_dom_sf"/>
</dbReference>
<gene>
    <name evidence="15" type="ORF">EV700_2629</name>
</gene>
<dbReference type="Gene3D" id="2.40.110.10">
    <property type="entry name" value="Butyryl-CoA Dehydrogenase, subunit A, domain 2"/>
    <property type="match status" value="1"/>
</dbReference>
<dbReference type="InterPro" id="IPR046373">
    <property type="entry name" value="Acyl-CoA_Oxase/DH_mid-dom_sf"/>
</dbReference>
<evidence type="ECO:0000256" key="4">
    <source>
        <dbReference type="ARBA" id="ARBA00022827"/>
    </source>
</evidence>
<dbReference type="PANTHER" id="PTHR42803:SF1">
    <property type="entry name" value="BROAD-SPECIFICITY LINEAR ACYL-COA DEHYDROGENASE FADE5"/>
    <property type="match status" value="1"/>
</dbReference>
<feature type="domain" description="Acyl-CoA dehydrogenase/oxidase N-terminal" evidence="13">
    <location>
        <begin position="41"/>
        <end position="158"/>
    </location>
</feature>
<comment type="similarity">
    <text evidence="2 10">Belongs to the acyl-CoA dehydrogenase family.</text>
</comment>
<organism evidence="15 16">
    <name type="scientific">Fluviicoccus keumensis</name>
    <dbReference type="NCBI Taxonomy" id="1435465"/>
    <lineage>
        <taxon>Bacteria</taxon>
        <taxon>Pseudomonadati</taxon>
        <taxon>Pseudomonadota</taxon>
        <taxon>Gammaproteobacteria</taxon>
        <taxon>Moraxellales</taxon>
        <taxon>Moraxellaceae</taxon>
        <taxon>Fluviicoccus</taxon>
    </lineage>
</organism>
<evidence type="ECO:0000259" key="13">
    <source>
        <dbReference type="Pfam" id="PF02771"/>
    </source>
</evidence>
<evidence type="ECO:0000256" key="10">
    <source>
        <dbReference type="RuleBase" id="RU362125"/>
    </source>
</evidence>
<dbReference type="Gene3D" id="1.10.540.10">
    <property type="entry name" value="Acyl-CoA dehydrogenase/oxidase, N-terminal domain"/>
    <property type="match status" value="1"/>
</dbReference>
<dbReference type="EC" id="1.3.99.41" evidence="8"/>
<dbReference type="SUPFAM" id="SSF47203">
    <property type="entry name" value="Acyl-CoA dehydrogenase C-terminal domain-like"/>
    <property type="match status" value="1"/>
</dbReference>
<evidence type="ECO:0000256" key="7">
    <source>
        <dbReference type="ARBA" id="ARBA00058683"/>
    </source>
</evidence>
<dbReference type="InterPro" id="IPR009075">
    <property type="entry name" value="AcylCo_DH/oxidase_C"/>
</dbReference>
<evidence type="ECO:0000256" key="2">
    <source>
        <dbReference type="ARBA" id="ARBA00009347"/>
    </source>
</evidence>
<feature type="domain" description="Acyl-CoA dehydrogenase/oxidase C-terminal" evidence="11">
    <location>
        <begin position="283"/>
        <end position="450"/>
    </location>
</feature>
<proteinExistence type="inferred from homology"/>
<dbReference type="EMBL" id="SHKX01000013">
    <property type="protein sequence ID" value="RZU38694.1"/>
    <property type="molecule type" value="Genomic_DNA"/>
</dbReference>
<keyword evidence="4 10" id="KW-0274">FAD</keyword>
<comment type="cofactor">
    <cofactor evidence="1 10">
        <name>FAD</name>
        <dbReference type="ChEBI" id="CHEBI:57692"/>
    </cofactor>
</comment>
<dbReference type="Proteomes" id="UP000292423">
    <property type="component" value="Unassembled WGS sequence"/>
</dbReference>
<evidence type="ECO:0000259" key="11">
    <source>
        <dbReference type="Pfam" id="PF00441"/>
    </source>
</evidence>
<accession>A0A4Q7YNV6</accession>
<keyword evidence="16" id="KW-1185">Reference proteome</keyword>
<dbReference type="InterPro" id="IPR052166">
    <property type="entry name" value="Diverse_Acyl-CoA_DH"/>
</dbReference>
<dbReference type="SUPFAM" id="SSF56645">
    <property type="entry name" value="Acyl-CoA dehydrogenase NM domain-like"/>
    <property type="match status" value="1"/>
</dbReference>
<comment type="catalytic activity">
    <reaction evidence="6">
        <text>3-(methylsulfanyl)propanoyl-CoA + oxidized [electron-transfer flavoprotein] + H(+) = 3-(methylsulfanyl)acryloyl-CoA + reduced [electron-transfer flavoprotein]</text>
        <dbReference type="Rhea" id="RHEA:52612"/>
        <dbReference type="Rhea" id="RHEA-COMP:10685"/>
        <dbReference type="Rhea" id="RHEA-COMP:10686"/>
        <dbReference type="ChEBI" id="CHEBI:15378"/>
        <dbReference type="ChEBI" id="CHEBI:57692"/>
        <dbReference type="ChEBI" id="CHEBI:58307"/>
        <dbReference type="ChEBI" id="CHEBI:82815"/>
        <dbReference type="ChEBI" id="CHEBI:84994"/>
        <dbReference type="EC" id="1.3.99.41"/>
    </reaction>
    <physiologicalReaction direction="left-to-right" evidence="6">
        <dbReference type="Rhea" id="RHEA:52613"/>
    </physiologicalReaction>
</comment>
<evidence type="ECO:0000259" key="12">
    <source>
        <dbReference type="Pfam" id="PF02770"/>
    </source>
</evidence>
<dbReference type="Pfam" id="PF12806">
    <property type="entry name" value="Acyl-CoA_dh_C"/>
    <property type="match status" value="1"/>
</dbReference>
<sequence>MPQYVAPLREMNFVLHELLHVQEHYRRLPVFADTDRDTLDSILALAAKFNENELSPINRSGDEEGCTFDNGAVRTPTGFKEAYAQYVELGLGALAEPASRGGSGLPATLAAACNEMIGGANRAWGMYPCLNHGAIKTLVHHGSAEQQRDVLPKLVSGEWLATMCLTEPQAGSDLGLVRTRAEANADGTYAITGTKIFISGGEHDFTDNIVHIVLARLPDAPKGTKGISLFLVSKHHLNADGSLGARNAVSCGSIEHKMGLKGSATCVMNFDGATGTLIGQPHKGLSYMFLFMNSARLGVALQGVAGMEAAWQASLTYAKDRLALRALSGPQYPDKPADPIVVHPAVRAMLQTQKAFTEAGRALVYWLATQEDVLLGSDDEEQRRHAEAVLGLMTPIAKAVLTELGLEAAKHGIQIYGGHGFIREWGLEQMARDARVATLYEGTTEIQALDLLGRKVLATQGQSLQLVTGEIRAFCAAEAGHAAVAEFLPPLAALCDEWESLTQRIGMKALTNPDEVGAAAVDYLYFAGYTVLAWFQARMAAVAARALAQGAAEADFYEAKIHTARFYFRRILPRTRGHAEAVDAGLDTLMPVKFF</sequence>
<dbReference type="InterPro" id="IPR025878">
    <property type="entry name" value="Acyl-CoA_dh-like_C_dom"/>
</dbReference>
<dbReference type="OrthoDB" id="9764895at2"/>
<name>A0A4Q7YNV6_9GAMM</name>
<evidence type="ECO:0000313" key="15">
    <source>
        <dbReference type="EMBL" id="RZU38694.1"/>
    </source>
</evidence>
<evidence type="ECO:0000256" key="6">
    <source>
        <dbReference type="ARBA" id="ARBA00051388"/>
    </source>
</evidence>
<evidence type="ECO:0000313" key="16">
    <source>
        <dbReference type="Proteomes" id="UP000292423"/>
    </source>
</evidence>
<dbReference type="Pfam" id="PF02770">
    <property type="entry name" value="Acyl-CoA_dh_M"/>
    <property type="match status" value="1"/>
</dbReference>
<evidence type="ECO:0000256" key="9">
    <source>
        <dbReference type="ARBA" id="ARBA00069043"/>
    </source>
</evidence>
<reference evidence="15 16" key="1">
    <citation type="submission" date="2019-02" db="EMBL/GenBank/DDBJ databases">
        <title>Genomic Encyclopedia of Type Strains, Phase IV (KMG-IV): sequencing the most valuable type-strain genomes for metagenomic binning, comparative biology and taxonomic classification.</title>
        <authorList>
            <person name="Goeker M."/>
        </authorList>
    </citation>
    <scope>NUCLEOTIDE SEQUENCE [LARGE SCALE GENOMIC DNA]</scope>
    <source>
        <strain evidence="15 16">DSM 105135</strain>
    </source>
</reference>
<protein>
    <recommendedName>
        <fullName evidence="9">3-methylmercaptopropionyl-CoA dehydrogenase</fullName>
        <ecNumber evidence="8">1.3.99.41</ecNumber>
    </recommendedName>
</protein>
<evidence type="ECO:0000256" key="5">
    <source>
        <dbReference type="ARBA" id="ARBA00023002"/>
    </source>
</evidence>
<evidence type="ECO:0000256" key="1">
    <source>
        <dbReference type="ARBA" id="ARBA00001974"/>
    </source>
</evidence>
<keyword evidence="5 10" id="KW-0560">Oxidoreductase</keyword>
<keyword evidence="3 10" id="KW-0285">Flavoprotein</keyword>
<dbReference type="InterPro" id="IPR006091">
    <property type="entry name" value="Acyl-CoA_Oxase/DH_mid-dom"/>
</dbReference>
<dbReference type="Pfam" id="PF00441">
    <property type="entry name" value="Acyl-CoA_dh_1"/>
    <property type="match status" value="1"/>
</dbReference>
<comment type="function">
    <text evidence="7">Involved in the assimilation of dimethylsulphoniopropionate (DMSP), an important compound in the fixation of carbon in marine phytoplankton, by mediating the conversion of 3-(methylthio)propanoyl-CoA (MMPA-CoA) to 3-(methylthio)acryloyl-CoA (MTA-CoA).</text>
</comment>
<dbReference type="GO" id="GO:0016627">
    <property type="term" value="F:oxidoreductase activity, acting on the CH-CH group of donors"/>
    <property type="evidence" value="ECO:0007669"/>
    <property type="project" value="InterPro"/>
</dbReference>
<dbReference type="AlphaFoldDB" id="A0A4Q7YNV6"/>
<evidence type="ECO:0000259" key="14">
    <source>
        <dbReference type="Pfam" id="PF12806"/>
    </source>
</evidence>
<dbReference type="InterPro" id="IPR037069">
    <property type="entry name" value="AcylCoA_DH/ox_N_sf"/>
</dbReference>
<dbReference type="FunFam" id="2.40.110.10:FF:000031">
    <property type="entry name" value="Acyl-CoA dehydrogenase, putative"/>
    <property type="match status" value="1"/>
</dbReference>
<dbReference type="InterPro" id="IPR013786">
    <property type="entry name" value="AcylCoA_DH/ox_N"/>
</dbReference>
<feature type="domain" description="Acetyl-CoA dehydrogenase-like C-terminal" evidence="14">
    <location>
        <begin position="468"/>
        <end position="590"/>
    </location>
</feature>
<comment type="caution">
    <text evidence="15">The sequence shown here is derived from an EMBL/GenBank/DDBJ whole genome shotgun (WGS) entry which is preliminary data.</text>
</comment>
<evidence type="ECO:0000256" key="3">
    <source>
        <dbReference type="ARBA" id="ARBA00022630"/>
    </source>
</evidence>
<dbReference type="InterPro" id="IPR036250">
    <property type="entry name" value="AcylCo_DH-like_C"/>
</dbReference>
<evidence type="ECO:0000256" key="8">
    <source>
        <dbReference type="ARBA" id="ARBA00066694"/>
    </source>
</evidence>
<dbReference type="PANTHER" id="PTHR42803">
    <property type="entry name" value="ACYL-COA DEHYDROGENASE"/>
    <property type="match status" value="1"/>
</dbReference>